<dbReference type="EMBL" id="JAIXMP010000016">
    <property type="protein sequence ID" value="KAI9260561.1"/>
    <property type="molecule type" value="Genomic_DNA"/>
</dbReference>
<evidence type="ECO:0000256" key="1">
    <source>
        <dbReference type="ARBA" id="ARBA00004141"/>
    </source>
</evidence>
<keyword evidence="4 5" id="KW-0472">Membrane</keyword>
<feature type="transmembrane region" description="Helical" evidence="5">
    <location>
        <begin position="104"/>
        <end position="128"/>
    </location>
</feature>
<dbReference type="Pfam" id="PF13886">
    <property type="entry name" value="TM7S3_TM198"/>
    <property type="match status" value="1"/>
</dbReference>
<feature type="transmembrane region" description="Helical" evidence="5">
    <location>
        <begin position="270"/>
        <end position="290"/>
    </location>
</feature>
<evidence type="ECO:0000313" key="7">
    <source>
        <dbReference type="EMBL" id="KAI9260561.1"/>
    </source>
</evidence>
<reference evidence="7" key="1">
    <citation type="journal article" date="2022" name="IScience">
        <title>Evolution of zygomycete secretomes and the origins of terrestrial fungal ecologies.</title>
        <authorList>
            <person name="Chang Y."/>
            <person name="Wang Y."/>
            <person name="Mondo S."/>
            <person name="Ahrendt S."/>
            <person name="Andreopoulos W."/>
            <person name="Barry K."/>
            <person name="Beard J."/>
            <person name="Benny G.L."/>
            <person name="Blankenship S."/>
            <person name="Bonito G."/>
            <person name="Cuomo C."/>
            <person name="Desiro A."/>
            <person name="Gervers K.A."/>
            <person name="Hundley H."/>
            <person name="Kuo A."/>
            <person name="LaButti K."/>
            <person name="Lang B.F."/>
            <person name="Lipzen A."/>
            <person name="O'Donnell K."/>
            <person name="Pangilinan J."/>
            <person name="Reynolds N."/>
            <person name="Sandor L."/>
            <person name="Smith M.E."/>
            <person name="Tsang A."/>
            <person name="Grigoriev I.V."/>
            <person name="Stajich J.E."/>
            <person name="Spatafora J.W."/>
        </authorList>
    </citation>
    <scope>NUCLEOTIDE SEQUENCE</scope>
    <source>
        <strain evidence="7">RSA 2281</strain>
    </source>
</reference>
<evidence type="ECO:0000256" key="4">
    <source>
        <dbReference type="ARBA" id="ARBA00023136"/>
    </source>
</evidence>
<organism evidence="7 8">
    <name type="scientific">Phascolomyces articulosus</name>
    <dbReference type="NCBI Taxonomy" id="60185"/>
    <lineage>
        <taxon>Eukaryota</taxon>
        <taxon>Fungi</taxon>
        <taxon>Fungi incertae sedis</taxon>
        <taxon>Mucoromycota</taxon>
        <taxon>Mucoromycotina</taxon>
        <taxon>Mucoromycetes</taxon>
        <taxon>Mucorales</taxon>
        <taxon>Lichtheimiaceae</taxon>
        <taxon>Phascolomyces</taxon>
    </lineage>
</organism>
<proteinExistence type="predicted"/>
<accession>A0AAD5K8S1</accession>
<sequence>MIKYQCYSYYCHYVMVFLFMCHIMATVYALDCQTIQPTTRDLCKPTDPEYPMCQHIRNNMSNYDYRYDYEDPFNGSSEIPAHIAVLASFLMAMGTFLMTFGFRIFTLTIAIVGFIIGATIAWICLIAGEDSMPGYVYSNQALLYSLVCYGTGLLFAAVAIYFYTPTMYLGLGGFVGYVITIFALSWKNDLVFGDSIALRHVISIFCFGTAAVVTLFFIEFFAVCFLTSFLGAYLFMLGLDSIVHKGLVKGPRAMLYPNHHLTYSVNADTYGMLAGVIELCFFFTLFQLFFNKGRRFGLNVVIDEVNKHINEKEVP</sequence>
<dbReference type="Proteomes" id="UP001209540">
    <property type="component" value="Unassembled WGS sequence"/>
</dbReference>
<feature type="transmembrane region" description="Helical" evidence="5">
    <location>
        <begin position="225"/>
        <end position="244"/>
    </location>
</feature>
<feature type="transmembrane region" description="Helical" evidence="5">
    <location>
        <begin position="168"/>
        <end position="186"/>
    </location>
</feature>
<reference evidence="7" key="2">
    <citation type="submission" date="2023-02" db="EMBL/GenBank/DDBJ databases">
        <authorList>
            <consortium name="DOE Joint Genome Institute"/>
            <person name="Mondo S.J."/>
            <person name="Chang Y."/>
            <person name="Wang Y."/>
            <person name="Ahrendt S."/>
            <person name="Andreopoulos W."/>
            <person name="Barry K."/>
            <person name="Beard J."/>
            <person name="Benny G.L."/>
            <person name="Blankenship S."/>
            <person name="Bonito G."/>
            <person name="Cuomo C."/>
            <person name="Desiro A."/>
            <person name="Gervers K.A."/>
            <person name="Hundley H."/>
            <person name="Kuo A."/>
            <person name="LaButti K."/>
            <person name="Lang B.F."/>
            <person name="Lipzen A."/>
            <person name="O'Donnell K."/>
            <person name="Pangilinan J."/>
            <person name="Reynolds N."/>
            <person name="Sandor L."/>
            <person name="Smith M.W."/>
            <person name="Tsang A."/>
            <person name="Grigoriev I.V."/>
            <person name="Stajich J.E."/>
            <person name="Spatafora J.W."/>
        </authorList>
    </citation>
    <scope>NUCLEOTIDE SEQUENCE</scope>
    <source>
        <strain evidence="7">RSA 2281</strain>
    </source>
</reference>
<dbReference type="GO" id="GO:0016020">
    <property type="term" value="C:membrane"/>
    <property type="evidence" value="ECO:0007669"/>
    <property type="project" value="UniProtKB-SubCell"/>
</dbReference>
<feature type="domain" description="TM7S3/TM198-like" evidence="6">
    <location>
        <begin position="88"/>
        <end position="287"/>
    </location>
</feature>
<keyword evidence="2 5" id="KW-0812">Transmembrane</keyword>
<evidence type="ECO:0000313" key="8">
    <source>
        <dbReference type="Proteomes" id="UP001209540"/>
    </source>
</evidence>
<gene>
    <name evidence="7" type="ORF">BDA99DRAFT_512461</name>
</gene>
<feature type="transmembrane region" description="Helical" evidence="5">
    <location>
        <begin position="79"/>
        <end position="97"/>
    </location>
</feature>
<feature type="transmembrane region" description="Helical" evidence="5">
    <location>
        <begin position="7"/>
        <end position="30"/>
    </location>
</feature>
<evidence type="ECO:0000256" key="3">
    <source>
        <dbReference type="ARBA" id="ARBA00022989"/>
    </source>
</evidence>
<feature type="transmembrane region" description="Helical" evidence="5">
    <location>
        <begin position="140"/>
        <end position="163"/>
    </location>
</feature>
<evidence type="ECO:0000259" key="6">
    <source>
        <dbReference type="Pfam" id="PF13886"/>
    </source>
</evidence>
<comment type="subcellular location">
    <subcellularLocation>
        <location evidence="1">Membrane</location>
        <topology evidence="1">Multi-pass membrane protein</topology>
    </subcellularLocation>
</comment>
<dbReference type="AlphaFoldDB" id="A0AAD5K8S1"/>
<protein>
    <recommendedName>
        <fullName evidence="6">TM7S3/TM198-like domain-containing protein</fullName>
    </recommendedName>
</protein>
<dbReference type="InterPro" id="IPR025256">
    <property type="entry name" value="TM7S3/TM198-like_dom"/>
</dbReference>
<evidence type="ECO:0000256" key="5">
    <source>
        <dbReference type="SAM" id="Phobius"/>
    </source>
</evidence>
<feature type="transmembrane region" description="Helical" evidence="5">
    <location>
        <begin position="198"/>
        <end position="218"/>
    </location>
</feature>
<keyword evidence="3 5" id="KW-1133">Transmembrane helix</keyword>
<evidence type="ECO:0000256" key="2">
    <source>
        <dbReference type="ARBA" id="ARBA00022692"/>
    </source>
</evidence>
<comment type="caution">
    <text evidence="7">The sequence shown here is derived from an EMBL/GenBank/DDBJ whole genome shotgun (WGS) entry which is preliminary data.</text>
</comment>
<name>A0AAD5K8S1_9FUNG</name>
<keyword evidence="8" id="KW-1185">Reference proteome</keyword>